<dbReference type="Gene3D" id="1.10.390.10">
    <property type="entry name" value="Neutral Protease Domain 2"/>
    <property type="match status" value="1"/>
</dbReference>
<comment type="caution">
    <text evidence="10">The sequence shown here is derived from an EMBL/GenBank/DDBJ whole genome shotgun (WGS) entry which is preliminary data.</text>
</comment>
<evidence type="ECO:0000256" key="2">
    <source>
        <dbReference type="ARBA" id="ARBA00022670"/>
    </source>
</evidence>
<dbReference type="EMBL" id="JBHTBE010000001">
    <property type="protein sequence ID" value="MFC7267868.1"/>
    <property type="molecule type" value="Genomic_DNA"/>
</dbReference>
<dbReference type="PRINTS" id="PR00730">
    <property type="entry name" value="THERMOLYSIN"/>
</dbReference>
<dbReference type="Pfam" id="PF01447">
    <property type="entry name" value="Peptidase_M4"/>
    <property type="match status" value="1"/>
</dbReference>
<keyword evidence="4 7" id="KW-0378">Hydrolase</keyword>
<dbReference type="InterPro" id="IPR013856">
    <property type="entry name" value="Peptidase_M4_domain"/>
</dbReference>
<organism evidence="10 11">
    <name type="scientific">Microbacterium fluvii</name>
    <dbReference type="NCBI Taxonomy" id="415215"/>
    <lineage>
        <taxon>Bacteria</taxon>
        <taxon>Bacillati</taxon>
        <taxon>Actinomycetota</taxon>
        <taxon>Actinomycetes</taxon>
        <taxon>Micrococcales</taxon>
        <taxon>Microbacteriaceae</taxon>
        <taxon>Microbacterium</taxon>
    </lineage>
</organism>
<accession>A0ABW2H959</accession>
<dbReference type="SUPFAM" id="SSF55486">
    <property type="entry name" value="Metalloproteases ('zincins'), catalytic domain"/>
    <property type="match status" value="1"/>
</dbReference>
<dbReference type="PANTHER" id="PTHR43579:SF1">
    <property type="entry name" value="NEUTRAL METALLOPROTEINASE"/>
    <property type="match status" value="1"/>
</dbReference>
<evidence type="ECO:0000313" key="11">
    <source>
        <dbReference type="Proteomes" id="UP001596507"/>
    </source>
</evidence>
<feature type="domain" description="Peptidase M4" evidence="8">
    <location>
        <begin position="73"/>
        <end position="172"/>
    </location>
</feature>
<keyword evidence="5 7" id="KW-0862">Zinc</keyword>
<sequence>MHAIVPPYLLARVAASAQYPKAAEAARATLAVPRGFHPVRSRLVLSIDETGALVAETAPSPDRTISDAQNTETLPGLTVRTEDAPATGDEAADQAFDGLGATFAFWWDAYRRNSVDAAGEALLATVHYGTDYDNAFWNGERMVFGDGDGEVFTGFTGSLTVIAHELAHAVTEHTAALVYSGQSGALNESVSDVFGALVEQHSLGQTADAASWLIGVGIFTEAVQGVALRSMKAPGTAYDDDVLGRDPQPAHVDDYVDTIDDNGGVHINSGIPNHAFYLAATALGGRAWERAGLVWYRTLTGGTLSSTATFAQFAQATVEAAAAEFGESSVEADAVATAWRQVGVLAAEGPTA</sequence>
<dbReference type="InterPro" id="IPR001570">
    <property type="entry name" value="Peptidase_M4_C_domain"/>
</dbReference>
<evidence type="ECO:0000259" key="9">
    <source>
        <dbReference type="Pfam" id="PF02868"/>
    </source>
</evidence>
<dbReference type="InterPro" id="IPR027268">
    <property type="entry name" value="Peptidase_M4/M1_CTD_sf"/>
</dbReference>
<comment type="cofactor">
    <cofactor evidence="7">
        <name>Zn(2+)</name>
        <dbReference type="ChEBI" id="CHEBI:29105"/>
    </cofactor>
</comment>
<evidence type="ECO:0000256" key="1">
    <source>
        <dbReference type="ARBA" id="ARBA00009388"/>
    </source>
</evidence>
<dbReference type="CDD" id="cd09597">
    <property type="entry name" value="M4_TLP"/>
    <property type="match status" value="1"/>
</dbReference>
<dbReference type="GO" id="GO:0016787">
    <property type="term" value="F:hydrolase activity"/>
    <property type="evidence" value="ECO:0007669"/>
    <property type="project" value="UniProtKB-KW"/>
</dbReference>
<evidence type="ECO:0000259" key="8">
    <source>
        <dbReference type="Pfam" id="PF01447"/>
    </source>
</evidence>
<keyword evidence="3" id="KW-0479">Metal-binding</keyword>
<keyword evidence="2 7" id="KW-0645">Protease</keyword>
<comment type="similarity">
    <text evidence="1 7">Belongs to the peptidase M4 family.</text>
</comment>
<evidence type="ECO:0000256" key="7">
    <source>
        <dbReference type="RuleBase" id="RU366073"/>
    </source>
</evidence>
<dbReference type="Proteomes" id="UP001596507">
    <property type="component" value="Unassembled WGS sequence"/>
</dbReference>
<dbReference type="Gene3D" id="3.10.170.10">
    <property type="match status" value="1"/>
</dbReference>
<dbReference type="PANTHER" id="PTHR43579">
    <property type="match status" value="1"/>
</dbReference>
<evidence type="ECO:0000256" key="5">
    <source>
        <dbReference type="ARBA" id="ARBA00022833"/>
    </source>
</evidence>
<keyword evidence="11" id="KW-1185">Reference proteome</keyword>
<proteinExistence type="inferred from homology"/>
<protein>
    <recommendedName>
        <fullName evidence="7">Neutral metalloproteinase</fullName>
        <ecNumber evidence="7">3.4.24.-</ecNumber>
    </recommendedName>
</protein>
<comment type="subcellular location">
    <subcellularLocation>
        <location evidence="7">Secreted</location>
    </subcellularLocation>
</comment>
<gene>
    <name evidence="10" type="ORF">ACFQRL_02705</name>
</gene>
<dbReference type="InterPro" id="IPR023612">
    <property type="entry name" value="Peptidase_M4"/>
</dbReference>
<dbReference type="RefSeq" id="WP_262872793.1">
    <property type="nucleotide sequence ID" value="NZ_BAABKW010000018.1"/>
</dbReference>
<dbReference type="Pfam" id="PF02868">
    <property type="entry name" value="Peptidase_M4_C"/>
    <property type="match status" value="1"/>
</dbReference>
<evidence type="ECO:0000256" key="6">
    <source>
        <dbReference type="ARBA" id="ARBA00023049"/>
    </source>
</evidence>
<dbReference type="EC" id="3.4.24.-" evidence="7"/>
<keyword evidence="7" id="KW-0964">Secreted</keyword>
<evidence type="ECO:0000313" key="10">
    <source>
        <dbReference type="EMBL" id="MFC7267868.1"/>
    </source>
</evidence>
<comment type="function">
    <text evidence="7">Extracellular zinc metalloprotease.</text>
</comment>
<evidence type="ECO:0000256" key="3">
    <source>
        <dbReference type="ARBA" id="ARBA00022723"/>
    </source>
</evidence>
<reference evidence="11" key="1">
    <citation type="journal article" date="2019" name="Int. J. Syst. Evol. Microbiol.">
        <title>The Global Catalogue of Microorganisms (GCM) 10K type strain sequencing project: providing services to taxonomists for standard genome sequencing and annotation.</title>
        <authorList>
            <consortium name="The Broad Institute Genomics Platform"/>
            <consortium name="The Broad Institute Genome Sequencing Center for Infectious Disease"/>
            <person name="Wu L."/>
            <person name="Ma J."/>
        </authorList>
    </citation>
    <scope>NUCLEOTIDE SEQUENCE [LARGE SCALE GENOMIC DNA]</scope>
    <source>
        <strain evidence="11">CGMCC 1.15772</strain>
    </source>
</reference>
<name>A0ABW2H959_9MICO</name>
<keyword evidence="6 7" id="KW-0482">Metalloprotease</keyword>
<dbReference type="InterPro" id="IPR052759">
    <property type="entry name" value="Metalloprotease_M4"/>
</dbReference>
<evidence type="ECO:0000256" key="4">
    <source>
        <dbReference type="ARBA" id="ARBA00022801"/>
    </source>
</evidence>
<feature type="domain" description="Peptidase M4 C-terminal" evidence="9">
    <location>
        <begin position="175"/>
        <end position="344"/>
    </location>
</feature>